<protein>
    <submittedName>
        <fullName evidence="1">Uncharacterized protein</fullName>
    </submittedName>
</protein>
<reference evidence="1" key="1">
    <citation type="submission" date="2020-05" db="EMBL/GenBank/DDBJ databases">
        <authorList>
            <person name="Chiriac C."/>
            <person name="Salcher M."/>
            <person name="Ghai R."/>
            <person name="Kavagutti S V."/>
        </authorList>
    </citation>
    <scope>NUCLEOTIDE SEQUENCE</scope>
</reference>
<evidence type="ECO:0000313" key="1">
    <source>
        <dbReference type="EMBL" id="CAB5225724.1"/>
    </source>
</evidence>
<name>A0A6J7X550_9CAUD</name>
<sequence>MTHLFYRKQLPRDLLDTFARNDQEMVRHLIGDEPFLLAKDMALTFQFLLGNWDMNTQMIDTGIQIMGEPKKISFWLLKYQPK</sequence>
<dbReference type="EMBL" id="LR798353">
    <property type="protein sequence ID" value="CAB5225724.1"/>
    <property type="molecule type" value="Genomic_DNA"/>
</dbReference>
<accession>A0A6J7X550</accession>
<organism evidence="1">
    <name type="scientific">uncultured Caudovirales phage</name>
    <dbReference type="NCBI Taxonomy" id="2100421"/>
    <lineage>
        <taxon>Viruses</taxon>
        <taxon>Duplodnaviria</taxon>
        <taxon>Heunggongvirae</taxon>
        <taxon>Uroviricota</taxon>
        <taxon>Caudoviricetes</taxon>
        <taxon>Peduoviridae</taxon>
        <taxon>Maltschvirus</taxon>
        <taxon>Maltschvirus maltsch</taxon>
    </lineage>
</organism>
<proteinExistence type="predicted"/>
<gene>
    <name evidence="1" type="ORF">UFOVP758_5</name>
</gene>